<dbReference type="PROSITE" id="PS51257">
    <property type="entry name" value="PROKAR_LIPOPROTEIN"/>
    <property type="match status" value="1"/>
</dbReference>
<organism evidence="2 3">
    <name type="scientific">Rasiella rasia</name>
    <dbReference type="NCBI Taxonomy" id="2744027"/>
    <lineage>
        <taxon>Bacteria</taxon>
        <taxon>Pseudomonadati</taxon>
        <taxon>Bacteroidota</taxon>
        <taxon>Flavobacteriia</taxon>
        <taxon>Flavobacteriales</taxon>
        <taxon>Flavobacteriaceae</taxon>
        <taxon>Rasiella</taxon>
    </lineage>
</organism>
<dbReference type="EMBL" id="CP049057">
    <property type="protein sequence ID" value="QIE58913.1"/>
    <property type="molecule type" value="Genomic_DNA"/>
</dbReference>
<evidence type="ECO:0000313" key="3">
    <source>
        <dbReference type="Proteomes" id="UP000505306"/>
    </source>
</evidence>
<evidence type="ECO:0008006" key="4">
    <source>
        <dbReference type="Google" id="ProtNLM"/>
    </source>
</evidence>
<keyword evidence="3" id="KW-1185">Reference proteome</keyword>
<dbReference type="CDD" id="cd12105">
    <property type="entry name" value="HmuY"/>
    <property type="match status" value="1"/>
</dbReference>
<protein>
    <recommendedName>
        <fullName evidence="4">HmuY protein</fullName>
    </recommendedName>
</protein>
<evidence type="ECO:0000256" key="1">
    <source>
        <dbReference type="SAM" id="SignalP"/>
    </source>
</evidence>
<feature type="chain" id="PRO_5026002494" description="HmuY protein" evidence="1">
    <location>
        <begin position="23"/>
        <end position="471"/>
    </location>
</feature>
<dbReference type="Pfam" id="PF14064">
    <property type="entry name" value="HmuY"/>
    <property type="match status" value="2"/>
</dbReference>
<dbReference type="RefSeq" id="WP_164678943.1">
    <property type="nucleotide sequence ID" value="NZ_CP049057.1"/>
</dbReference>
<dbReference type="AlphaFoldDB" id="A0A6G6GKH4"/>
<keyword evidence="1" id="KW-0732">Signal</keyword>
<name>A0A6G6GKH4_9FLAO</name>
<sequence length="471" mass="51193">MKILKKYSTIILFIAIATLVSSCSEDDSSALTSDPFVVAFQNLSANLGEIEASQKINLVYSETTTQPGSVTLSLAPTNAVYGEDFTTNPPAEGNTLTLPLAQNENGTSFSFIKLTEVFDETVEINFSITSIDYPNAQVQGNTSFLLNSSASLGRGFIPTVGGPNQPNQVYIDLSTEEQTAIKRDAWDLGFYGGLDFRVGINGSIYMAAAALETSDIDAVTEASVAELQSQVAVGTFDPANEIYIDNPNGDIKKTAIASISETDSENQVYLINLGYSVGTESPAPGAVAVAGEARGWKKIRVLRQADGYLLQYANLNDTTHQEVFIPKNAAYNFTFFSFDTNTTVAVEPAFENWDINFTVFTNVLDGAGSYGFSDGVLHNRKGGVTVYSVDTANIAYDDFQMSDVISSNFNEDQRTIGSSWRDVINDDKTLIDNIFYIIKGTNGTIYKLKFTALLSDSGERGFPEFKYNLLQ</sequence>
<feature type="signal peptide" evidence="1">
    <location>
        <begin position="1"/>
        <end position="22"/>
    </location>
</feature>
<dbReference type="KEGG" id="mgel:G5B37_04845"/>
<reference evidence="2 3" key="1">
    <citation type="submission" date="2020-02" db="EMBL/GenBank/DDBJ databases">
        <title>Complete genome sequence of Flavobacteriaceae bacterium.</title>
        <authorList>
            <person name="Kim S.-J."/>
            <person name="Kim Y.-S."/>
            <person name="Kim K.-H."/>
        </authorList>
    </citation>
    <scope>NUCLEOTIDE SEQUENCE [LARGE SCALE GENOMIC DNA]</scope>
    <source>
        <strain evidence="2 3">RR4-40</strain>
    </source>
</reference>
<evidence type="ECO:0000313" key="2">
    <source>
        <dbReference type="EMBL" id="QIE58913.1"/>
    </source>
</evidence>
<dbReference type="Proteomes" id="UP000505306">
    <property type="component" value="Chromosome"/>
</dbReference>
<accession>A0A6G6GKH4</accession>
<gene>
    <name evidence="2" type="ORF">G5B37_04845</name>
</gene>
<proteinExistence type="predicted"/>
<dbReference type="InterPro" id="IPR025921">
    <property type="entry name" value="HmuY"/>
</dbReference>